<keyword evidence="2" id="KW-1185">Reference proteome</keyword>
<evidence type="ECO:0000313" key="1">
    <source>
        <dbReference type="EMBL" id="KAH8007485.1"/>
    </source>
</evidence>
<dbReference type="EMBL" id="CM037619">
    <property type="protein sequence ID" value="KAH8007485.1"/>
    <property type="molecule type" value="Genomic_DNA"/>
</dbReference>
<reference evidence="1" key="1">
    <citation type="submission" date="2021-08" db="EMBL/GenBank/DDBJ databases">
        <title>The first chromosome-level gecko genome reveals the dynamic sex chromosomes of Neotropical dwarf geckos (Sphaerodactylidae: Sphaerodactylus).</title>
        <authorList>
            <person name="Pinto B.J."/>
            <person name="Keating S.E."/>
            <person name="Gamble T."/>
        </authorList>
    </citation>
    <scope>NUCLEOTIDE SEQUENCE</scope>
    <source>
        <strain evidence="1">TG3544</strain>
    </source>
</reference>
<protein>
    <submittedName>
        <fullName evidence="1">Uncharacterized protein</fullName>
    </submittedName>
</protein>
<dbReference type="Proteomes" id="UP000827872">
    <property type="component" value="Linkage Group LG06"/>
</dbReference>
<evidence type="ECO:0000313" key="2">
    <source>
        <dbReference type="Proteomes" id="UP000827872"/>
    </source>
</evidence>
<organism evidence="1 2">
    <name type="scientific">Sphaerodactylus townsendi</name>
    <dbReference type="NCBI Taxonomy" id="933632"/>
    <lineage>
        <taxon>Eukaryota</taxon>
        <taxon>Metazoa</taxon>
        <taxon>Chordata</taxon>
        <taxon>Craniata</taxon>
        <taxon>Vertebrata</taxon>
        <taxon>Euteleostomi</taxon>
        <taxon>Lepidosauria</taxon>
        <taxon>Squamata</taxon>
        <taxon>Bifurcata</taxon>
        <taxon>Gekkota</taxon>
        <taxon>Sphaerodactylidae</taxon>
        <taxon>Sphaerodactylus</taxon>
    </lineage>
</organism>
<proteinExistence type="predicted"/>
<gene>
    <name evidence="1" type="ORF">K3G42_023155</name>
</gene>
<accession>A0ACB8FRB8</accession>
<comment type="caution">
    <text evidence="1">The sequence shown here is derived from an EMBL/GenBank/DDBJ whole genome shotgun (WGS) entry which is preliminary data.</text>
</comment>
<name>A0ACB8FRB8_9SAUR</name>
<sequence>MPPPLAQITRPCRALNLPASLLSASSGAVSQPPPLARITRPAGSISQPACSQPRLEQSQPPPTCQITRPCGQSPMQLALSLGWSSLPATSTCQITRPCGNLPCRLLSASSGAVSHPPHLPDLLRPCGNLPAALYSSSGAPRLEQSPSHLHLQITRPCGGIISSACLLSACVWSSLPATPPPLARSQEALPKLNPSQLACSQPRLGRSPSHTPTCQITGPAVISPPLALSLVWSSASHLHLPDHKALRHLPCRLLSAASGAVSQPPHLPDHKAPPGSSRPLACSQPRLEQSPSHTPTCPDHKALR</sequence>